<dbReference type="Gene3D" id="3.40.50.300">
    <property type="entry name" value="P-loop containing nucleotide triphosphate hydrolases"/>
    <property type="match status" value="1"/>
</dbReference>
<dbReference type="Pfam" id="PF05191">
    <property type="entry name" value="ADK_lid"/>
    <property type="match status" value="1"/>
</dbReference>
<feature type="binding site" evidence="5">
    <location>
        <position position="132"/>
    </location>
    <ligand>
        <name>Zn(2+)</name>
        <dbReference type="ChEBI" id="CHEBI:29105"/>
        <note>structural</note>
    </ligand>
</feature>
<evidence type="ECO:0000313" key="9">
    <source>
        <dbReference type="EMBL" id="OGD73709.1"/>
    </source>
</evidence>
<feature type="binding site" evidence="5">
    <location>
        <begin position="58"/>
        <end position="60"/>
    </location>
    <ligand>
        <name>AMP</name>
        <dbReference type="ChEBI" id="CHEBI:456215"/>
    </ligand>
</feature>
<dbReference type="HAMAP" id="MF_00235">
    <property type="entry name" value="Adenylate_kinase_Adk"/>
    <property type="match status" value="1"/>
</dbReference>
<dbReference type="STRING" id="1817816.A2Y64_02020"/>
<proteinExistence type="inferred from homology"/>
<accession>A0A1F5F247</accession>
<gene>
    <name evidence="5" type="primary">adk</name>
    <name evidence="9" type="ORF">A2Y64_02020</name>
</gene>
<evidence type="ECO:0000256" key="4">
    <source>
        <dbReference type="ARBA" id="ARBA00022777"/>
    </source>
</evidence>
<evidence type="ECO:0000256" key="1">
    <source>
        <dbReference type="ARBA" id="ARBA00022679"/>
    </source>
</evidence>
<feature type="binding site" evidence="5">
    <location>
        <begin position="10"/>
        <end position="15"/>
    </location>
    <ligand>
        <name>ATP</name>
        <dbReference type="ChEBI" id="CHEBI:30616"/>
    </ligand>
</feature>
<dbReference type="InterPro" id="IPR027417">
    <property type="entry name" value="P-loop_NTPase"/>
</dbReference>
<dbReference type="InterPro" id="IPR006259">
    <property type="entry name" value="Adenyl_kin_sub"/>
</dbReference>
<comment type="subcellular location">
    <subcellularLocation>
        <location evidence="5 7">Cytoplasm</location>
    </subcellularLocation>
</comment>
<comment type="similarity">
    <text evidence="5 6">Belongs to the adenylate kinase family.</text>
</comment>
<feature type="binding site" evidence="5">
    <location>
        <position position="126"/>
    </location>
    <ligand>
        <name>ATP</name>
        <dbReference type="ChEBI" id="CHEBI:30616"/>
    </ligand>
</feature>
<keyword evidence="3 5" id="KW-0547">Nucleotide-binding</keyword>
<evidence type="ECO:0000256" key="6">
    <source>
        <dbReference type="RuleBase" id="RU003330"/>
    </source>
</evidence>
<comment type="subunit">
    <text evidence="5 7">Monomer.</text>
</comment>
<feature type="binding site" evidence="5">
    <location>
        <position position="159"/>
    </location>
    <ligand>
        <name>AMP</name>
        <dbReference type="ChEBI" id="CHEBI:456215"/>
    </ligand>
</feature>
<comment type="catalytic activity">
    <reaction evidence="5 7">
        <text>AMP + ATP = 2 ADP</text>
        <dbReference type="Rhea" id="RHEA:12973"/>
        <dbReference type="ChEBI" id="CHEBI:30616"/>
        <dbReference type="ChEBI" id="CHEBI:456215"/>
        <dbReference type="ChEBI" id="CHEBI:456216"/>
        <dbReference type="EC" id="2.7.4.3"/>
    </reaction>
</comment>
<evidence type="ECO:0000256" key="2">
    <source>
        <dbReference type="ARBA" id="ARBA00022727"/>
    </source>
</evidence>
<evidence type="ECO:0000256" key="5">
    <source>
        <dbReference type="HAMAP-Rule" id="MF_00235"/>
    </source>
</evidence>
<evidence type="ECO:0000313" key="10">
    <source>
        <dbReference type="Proteomes" id="UP000177187"/>
    </source>
</evidence>
<dbReference type="PANTHER" id="PTHR23359">
    <property type="entry name" value="NUCLEOTIDE KINASE"/>
    <property type="match status" value="1"/>
</dbReference>
<comment type="caution">
    <text evidence="5">Lacks conserved residue(s) required for the propagation of feature annotation.</text>
</comment>
<dbReference type="GO" id="GO:0005524">
    <property type="term" value="F:ATP binding"/>
    <property type="evidence" value="ECO:0007669"/>
    <property type="project" value="UniProtKB-UniRule"/>
</dbReference>
<keyword evidence="5" id="KW-0963">Cytoplasm</keyword>
<keyword evidence="5" id="KW-0479">Metal-binding</keyword>
<feature type="domain" description="Adenylate kinase active site lid" evidence="8">
    <location>
        <begin position="126"/>
        <end position="161"/>
    </location>
</feature>
<comment type="domain">
    <text evidence="5">Consists of three domains, a large central CORE domain and two small peripheral domains, NMPbind and LID, which undergo movements during catalysis. The LID domain closes over the site of phosphoryl transfer upon ATP binding. Assembling and dissambling the active center during each catalytic cycle provides an effective means to prevent ATP hydrolysis. Some bacteria have evolved a zinc-coordinating structure that stabilizes the LID domain.</text>
</comment>
<dbReference type="SUPFAM" id="SSF57774">
    <property type="entry name" value="Microbial and mitochondrial ADK, insert 'zinc finger' domain"/>
    <property type="match status" value="1"/>
</dbReference>
<feature type="binding site" evidence="5">
    <location>
        <begin position="84"/>
        <end position="87"/>
    </location>
    <ligand>
        <name>AMP</name>
        <dbReference type="ChEBI" id="CHEBI:456215"/>
    </ligand>
</feature>
<name>A0A1F5F247_9BACT</name>
<dbReference type="AlphaFoldDB" id="A0A1F5F247"/>
<dbReference type="PROSITE" id="PS00113">
    <property type="entry name" value="ADENYLATE_KINASE"/>
    <property type="match status" value="1"/>
</dbReference>
<dbReference type="InterPro" id="IPR036193">
    <property type="entry name" value="ADK_active_lid_dom_sf"/>
</dbReference>
<comment type="pathway">
    <text evidence="5">Purine metabolism; AMP biosynthesis via salvage pathway; AMP from ADP: step 1/1.</text>
</comment>
<feature type="binding site" evidence="5">
    <location>
        <position position="198"/>
    </location>
    <ligand>
        <name>ATP</name>
        <dbReference type="ChEBI" id="CHEBI:30616"/>
    </ligand>
</feature>
<reference evidence="9 10" key="1">
    <citation type="journal article" date="2016" name="Nat. Commun.">
        <title>Thousands of microbial genomes shed light on interconnected biogeochemical processes in an aquifer system.</title>
        <authorList>
            <person name="Anantharaman K."/>
            <person name="Brown C.T."/>
            <person name="Hug L.A."/>
            <person name="Sharon I."/>
            <person name="Castelle C.J."/>
            <person name="Probst A.J."/>
            <person name="Thomas B.C."/>
            <person name="Singh A."/>
            <person name="Wilkins M.J."/>
            <person name="Karaoz U."/>
            <person name="Brodie E.L."/>
            <person name="Williams K.H."/>
            <person name="Hubbard S.S."/>
            <person name="Banfield J.F."/>
        </authorList>
    </citation>
    <scope>NUCLEOTIDE SEQUENCE [LARGE SCALE GENOMIC DNA]</scope>
</reference>
<dbReference type="InterPro" id="IPR007862">
    <property type="entry name" value="Adenylate_kinase_lid-dom"/>
</dbReference>
<feature type="binding site" evidence="5">
    <location>
        <position position="152"/>
    </location>
    <ligand>
        <name>Zn(2+)</name>
        <dbReference type="ChEBI" id="CHEBI:29105"/>
        <note>structural</note>
    </ligand>
</feature>
<dbReference type="GO" id="GO:0044209">
    <property type="term" value="P:AMP salvage"/>
    <property type="evidence" value="ECO:0007669"/>
    <property type="project" value="UniProtKB-UniRule"/>
</dbReference>
<feature type="binding site" evidence="5">
    <location>
        <position position="31"/>
    </location>
    <ligand>
        <name>AMP</name>
        <dbReference type="ChEBI" id="CHEBI:456215"/>
    </ligand>
</feature>
<dbReference type="NCBIfam" id="NF011100">
    <property type="entry name" value="PRK14527.1"/>
    <property type="match status" value="1"/>
</dbReference>
<dbReference type="EC" id="2.7.4.3" evidence="5 7"/>
<dbReference type="PRINTS" id="PR00094">
    <property type="entry name" value="ADENYLTKNASE"/>
</dbReference>
<dbReference type="InterPro" id="IPR000850">
    <property type="entry name" value="Adenylat/UMP-CMP_kin"/>
</dbReference>
<dbReference type="UniPathway" id="UPA00588">
    <property type="reaction ID" value="UER00649"/>
</dbReference>
<keyword evidence="4 5" id="KW-0418">Kinase</keyword>
<organism evidence="9 10">
    <name type="scientific">Candidatus Coatesbacteria bacterium RBG_13_66_14</name>
    <dbReference type="NCBI Taxonomy" id="1817816"/>
    <lineage>
        <taxon>Bacteria</taxon>
        <taxon>Candidatus Coatesiibacteriota</taxon>
    </lineage>
</organism>
<keyword evidence="2 5" id="KW-0545">Nucleotide biosynthesis</keyword>
<feature type="region of interest" description="LID" evidence="5">
    <location>
        <begin position="125"/>
        <end position="162"/>
    </location>
</feature>
<comment type="caution">
    <text evidence="9">The sequence shown here is derived from an EMBL/GenBank/DDBJ whole genome shotgun (WGS) entry which is preliminary data.</text>
</comment>
<dbReference type="NCBIfam" id="TIGR01351">
    <property type="entry name" value="adk"/>
    <property type="match status" value="1"/>
</dbReference>
<dbReference type="SUPFAM" id="SSF52540">
    <property type="entry name" value="P-loop containing nucleoside triphosphate hydrolases"/>
    <property type="match status" value="1"/>
</dbReference>
<dbReference type="CDD" id="cd01428">
    <property type="entry name" value="ADK"/>
    <property type="match status" value="1"/>
</dbReference>
<dbReference type="InterPro" id="IPR033690">
    <property type="entry name" value="Adenylat_kinase_CS"/>
</dbReference>
<dbReference type="GO" id="GO:0008270">
    <property type="term" value="F:zinc ion binding"/>
    <property type="evidence" value="ECO:0007669"/>
    <property type="project" value="UniProtKB-UniRule"/>
</dbReference>
<dbReference type="Pfam" id="PF00406">
    <property type="entry name" value="ADK"/>
    <property type="match status" value="1"/>
</dbReference>
<comment type="function">
    <text evidence="5">Catalyzes the reversible transfer of the terminal phosphate group between ATP and AMP. Plays an important role in cellular energy homeostasis and in adenine nucleotide metabolism.</text>
</comment>
<feature type="binding site" evidence="5">
    <location>
        <position position="36"/>
    </location>
    <ligand>
        <name>AMP</name>
        <dbReference type="ChEBI" id="CHEBI:456215"/>
    </ligand>
</feature>
<keyword evidence="1 5" id="KW-0808">Transferase</keyword>
<feature type="binding site" evidence="5">
    <location>
        <position position="91"/>
    </location>
    <ligand>
        <name>AMP</name>
        <dbReference type="ChEBI" id="CHEBI:456215"/>
    </ligand>
</feature>
<evidence type="ECO:0000259" key="8">
    <source>
        <dbReference type="Pfam" id="PF05191"/>
    </source>
</evidence>
<dbReference type="Proteomes" id="UP000177187">
    <property type="component" value="Unassembled WGS sequence"/>
</dbReference>
<feature type="binding site" evidence="5">
    <location>
        <position position="129"/>
    </location>
    <ligand>
        <name>Zn(2+)</name>
        <dbReference type="ChEBI" id="CHEBI:29105"/>
        <note>structural</note>
    </ligand>
</feature>
<feature type="binding site" evidence="5">
    <location>
        <position position="170"/>
    </location>
    <ligand>
        <name>AMP</name>
        <dbReference type="ChEBI" id="CHEBI:456215"/>
    </ligand>
</feature>
<dbReference type="GO" id="GO:0005737">
    <property type="term" value="C:cytoplasm"/>
    <property type="evidence" value="ECO:0007669"/>
    <property type="project" value="UniProtKB-SubCell"/>
</dbReference>
<feature type="binding site" evidence="5">
    <location>
        <begin position="135"/>
        <end position="136"/>
    </location>
    <ligand>
        <name>ATP</name>
        <dbReference type="ChEBI" id="CHEBI:30616"/>
    </ligand>
</feature>
<protein>
    <recommendedName>
        <fullName evidence="5 7">Adenylate kinase</fullName>
        <shortName evidence="5">AK</shortName>
        <ecNumber evidence="5 7">2.7.4.3</ecNumber>
    </recommendedName>
    <alternativeName>
        <fullName evidence="5">ATP-AMP transphosphorylase</fullName>
    </alternativeName>
    <alternativeName>
        <fullName evidence="5">ATP:AMP phosphotransferase</fullName>
    </alternativeName>
    <alternativeName>
        <fullName evidence="5">Adenylate monophosphate kinase</fullName>
    </alternativeName>
</protein>
<keyword evidence="5 7" id="KW-0067">ATP-binding</keyword>
<keyword evidence="5" id="KW-0862">Zinc</keyword>
<feature type="binding site" evidence="5">
    <location>
        <position position="149"/>
    </location>
    <ligand>
        <name>Zn(2+)</name>
        <dbReference type="ChEBI" id="CHEBI:29105"/>
        <note>structural</note>
    </ligand>
</feature>
<evidence type="ECO:0000256" key="7">
    <source>
        <dbReference type="RuleBase" id="RU003331"/>
    </source>
</evidence>
<dbReference type="EMBL" id="MFAF01000116">
    <property type="protein sequence ID" value="OGD73709.1"/>
    <property type="molecule type" value="Genomic_DNA"/>
</dbReference>
<dbReference type="GO" id="GO:0004017">
    <property type="term" value="F:AMP kinase activity"/>
    <property type="evidence" value="ECO:0007669"/>
    <property type="project" value="UniProtKB-UniRule"/>
</dbReference>
<sequence>MILVLFGPPGAGKGSIAKLLELRRGMAHLSTGDLIRAELARPDSPVADRIRAVVESGALVDDATVEEILAARIAENAPAMLFDGYPRNLRQAERLGEILDRAGRNLTAAVLFEVPDAVIVQRLSNRRSCPVCGAVYNLLTVPPKVKGVCDRDSGRLVARPDDDEPTVRRRLELYHRETSPLVEYYRERGKLVRVDGVGEPEKVYRRLEEILAPFERR</sequence>
<evidence type="ECO:0000256" key="3">
    <source>
        <dbReference type="ARBA" id="ARBA00022741"/>
    </source>
</evidence>